<reference evidence="4 5" key="1">
    <citation type="submission" date="2018-01" db="EMBL/GenBank/DDBJ databases">
        <title>Genome characterization of the sugarcane-associated fungus Trichoderma ghanense CCMA-1212 and their application in lignocelulose bioconversion.</title>
        <authorList>
            <person name="Steindorff A.S."/>
            <person name="Mendes T.D."/>
            <person name="Vilela E.S.D."/>
            <person name="Rodrigues D.S."/>
            <person name="Formighieri E.F."/>
            <person name="Melo I.S."/>
            <person name="Favaro L.C.L."/>
        </authorList>
    </citation>
    <scope>NUCLEOTIDE SEQUENCE [LARGE SCALE GENOMIC DNA]</scope>
    <source>
        <strain evidence="4 5">CCMA-1212</strain>
    </source>
</reference>
<evidence type="ECO:0000256" key="1">
    <source>
        <dbReference type="ARBA" id="ARBA00004685"/>
    </source>
</evidence>
<accession>A0ABY2GWS7</accession>
<keyword evidence="3" id="KW-1133">Transmembrane helix</keyword>
<keyword evidence="3" id="KW-0812">Transmembrane</keyword>
<comment type="caution">
    <text evidence="4">The sequence shown here is derived from an EMBL/GenBank/DDBJ whole genome shotgun (WGS) entry which is preliminary data.</text>
</comment>
<keyword evidence="5" id="KW-1185">Reference proteome</keyword>
<gene>
    <name evidence="4" type="ORF">CCMA1212_008615</name>
</gene>
<evidence type="ECO:0000256" key="2">
    <source>
        <dbReference type="ARBA" id="ARBA00035112"/>
    </source>
</evidence>
<evidence type="ECO:0000256" key="3">
    <source>
        <dbReference type="SAM" id="Phobius"/>
    </source>
</evidence>
<sequence length="264" mass="30387">MLFWSRASYEPLHDGEKDKRSHSHKQARSIFWPTCSAVLFAICLVLSFLLQKSSRGKCGRESYLITSKTDFKPAVHNIQYHQVQFGGIVLSQGSFKITGGASTRPYVGTSYHEIDDAWNDILKSKCDKAAWPIDVIDVAPADSNGERWFNLTAEEKQDAFGDRADEYLDFAQLDTFHLLHCVNHLRKVIDAEFYYPKGLPPLRIHTESVQCHGDLTLIPYRPDKNSSYYYSDSTQMHTCRNFDVLRHWLAKKREAFSIDPFKLE</sequence>
<dbReference type="Pfam" id="PF11807">
    <property type="entry name" value="UstYa"/>
    <property type="match status" value="1"/>
</dbReference>
<dbReference type="Proteomes" id="UP001642720">
    <property type="component" value="Unassembled WGS sequence"/>
</dbReference>
<evidence type="ECO:0000313" key="5">
    <source>
        <dbReference type="Proteomes" id="UP001642720"/>
    </source>
</evidence>
<proteinExistence type="inferred from homology"/>
<keyword evidence="3" id="KW-0472">Membrane</keyword>
<organism evidence="4 5">
    <name type="scientific">Trichoderma ghanense</name>
    <dbReference type="NCBI Taxonomy" id="65468"/>
    <lineage>
        <taxon>Eukaryota</taxon>
        <taxon>Fungi</taxon>
        <taxon>Dikarya</taxon>
        <taxon>Ascomycota</taxon>
        <taxon>Pezizomycotina</taxon>
        <taxon>Sordariomycetes</taxon>
        <taxon>Hypocreomycetidae</taxon>
        <taxon>Hypocreales</taxon>
        <taxon>Hypocreaceae</taxon>
        <taxon>Trichoderma</taxon>
    </lineage>
</organism>
<dbReference type="RefSeq" id="XP_073555851.1">
    <property type="nucleotide sequence ID" value="XM_073705738.1"/>
</dbReference>
<comment type="similarity">
    <text evidence="2">Belongs to the ustYa family.</text>
</comment>
<protein>
    <submittedName>
        <fullName evidence="4">Uncharacterized protein</fullName>
    </submittedName>
</protein>
<comment type="pathway">
    <text evidence="1">Mycotoxin biosynthesis.</text>
</comment>
<dbReference type="PANTHER" id="PTHR33365">
    <property type="entry name" value="YALI0B05434P"/>
    <property type="match status" value="1"/>
</dbReference>
<dbReference type="PANTHER" id="PTHR33365:SF4">
    <property type="entry name" value="CYCLOCHLOROTINE BIOSYNTHESIS PROTEIN O"/>
    <property type="match status" value="1"/>
</dbReference>
<evidence type="ECO:0000313" key="4">
    <source>
        <dbReference type="EMBL" id="TFA99649.1"/>
    </source>
</evidence>
<dbReference type="InterPro" id="IPR021765">
    <property type="entry name" value="UstYa-like"/>
</dbReference>
<dbReference type="EMBL" id="PPTA01000013">
    <property type="protein sequence ID" value="TFA99649.1"/>
    <property type="molecule type" value="Genomic_DNA"/>
</dbReference>
<dbReference type="GeneID" id="300580188"/>
<feature type="transmembrane region" description="Helical" evidence="3">
    <location>
        <begin position="30"/>
        <end position="50"/>
    </location>
</feature>
<name>A0ABY2GWS7_9HYPO</name>